<evidence type="ECO:0000313" key="6">
    <source>
        <dbReference type="EMBL" id="KAA0999153.1"/>
    </source>
</evidence>
<feature type="transmembrane region" description="Helical" evidence="4">
    <location>
        <begin position="68"/>
        <end position="87"/>
    </location>
</feature>
<keyword evidence="3 4" id="KW-0472">Membrane</keyword>
<keyword evidence="2 4" id="KW-1133">Transmembrane helix</keyword>
<feature type="transmembrane region" description="Helical" evidence="4">
    <location>
        <begin position="366"/>
        <end position="385"/>
    </location>
</feature>
<dbReference type="Pfam" id="PF07690">
    <property type="entry name" value="MFS_1"/>
    <property type="match status" value="1"/>
</dbReference>
<dbReference type="InterPro" id="IPR036259">
    <property type="entry name" value="MFS_trans_sf"/>
</dbReference>
<dbReference type="PROSITE" id="PS50850">
    <property type="entry name" value="MFS"/>
    <property type="match status" value="1"/>
</dbReference>
<dbReference type="InterPro" id="IPR020846">
    <property type="entry name" value="MFS_dom"/>
</dbReference>
<dbReference type="PANTHER" id="PTHR11360:SF290">
    <property type="entry name" value="MONOCARBOXYLATE MFS PERMEASE"/>
    <property type="match status" value="1"/>
</dbReference>
<keyword evidence="1 4" id="KW-0812">Transmembrane</keyword>
<feature type="transmembrane region" description="Helical" evidence="4">
    <location>
        <begin position="397"/>
        <end position="416"/>
    </location>
</feature>
<dbReference type="AlphaFoldDB" id="A0A5B0G6I4"/>
<feature type="transmembrane region" description="Helical" evidence="4">
    <location>
        <begin position="120"/>
        <end position="147"/>
    </location>
</feature>
<comment type="caution">
    <text evidence="6">The sequence shown here is derived from an EMBL/GenBank/DDBJ whole genome shotgun (WGS) entry which is preliminary data.</text>
</comment>
<feature type="transmembrane region" description="Helical" evidence="4">
    <location>
        <begin position="184"/>
        <end position="206"/>
    </location>
</feature>
<evidence type="ECO:0000256" key="2">
    <source>
        <dbReference type="ARBA" id="ARBA00022989"/>
    </source>
</evidence>
<dbReference type="PANTHER" id="PTHR11360">
    <property type="entry name" value="MONOCARBOXYLATE TRANSPORTER"/>
    <property type="match status" value="1"/>
</dbReference>
<reference evidence="6 7" key="1">
    <citation type="submission" date="2019-08" db="EMBL/GenBank/DDBJ databases">
        <title>Paraburkholderia sp. DCY113.</title>
        <authorList>
            <person name="Kang J."/>
        </authorList>
    </citation>
    <scope>NUCLEOTIDE SEQUENCE [LARGE SCALE GENOMIC DNA]</scope>
    <source>
        <strain evidence="6 7">DCY113</strain>
    </source>
</reference>
<dbReference type="InterPro" id="IPR050327">
    <property type="entry name" value="Proton-linked_MCT"/>
</dbReference>
<feature type="transmembrane region" description="Helical" evidence="4">
    <location>
        <begin position="154"/>
        <end position="178"/>
    </location>
</feature>
<gene>
    <name evidence="6" type="ORF">FVF58_42200</name>
</gene>
<dbReference type="RefSeq" id="WP_149675567.1">
    <property type="nucleotide sequence ID" value="NZ_VTUZ01000050.1"/>
</dbReference>
<dbReference type="Proteomes" id="UP000325273">
    <property type="component" value="Unassembled WGS sequence"/>
</dbReference>
<feature type="domain" description="Major facilitator superfamily (MFS) profile" evidence="5">
    <location>
        <begin position="28"/>
        <end position="421"/>
    </location>
</feature>
<proteinExistence type="predicted"/>
<feature type="transmembrane region" description="Helical" evidence="4">
    <location>
        <begin position="241"/>
        <end position="265"/>
    </location>
</feature>
<feature type="transmembrane region" description="Helical" evidence="4">
    <location>
        <begin position="271"/>
        <end position="289"/>
    </location>
</feature>
<feature type="transmembrane region" description="Helical" evidence="4">
    <location>
        <begin position="301"/>
        <end position="325"/>
    </location>
</feature>
<feature type="transmembrane region" description="Helical" evidence="4">
    <location>
        <begin position="331"/>
        <end position="354"/>
    </location>
</feature>
<dbReference type="InterPro" id="IPR011701">
    <property type="entry name" value="MFS"/>
</dbReference>
<evidence type="ECO:0000256" key="3">
    <source>
        <dbReference type="ARBA" id="ARBA00023136"/>
    </source>
</evidence>
<accession>A0A5B0G6I4</accession>
<evidence type="ECO:0000256" key="1">
    <source>
        <dbReference type="ARBA" id="ARBA00022692"/>
    </source>
</evidence>
<evidence type="ECO:0000313" key="7">
    <source>
        <dbReference type="Proteomes" id="UP000325273"/>
    </source>
</evidence>
<dbReference type="EMBL" id="VTUZ01000050">
    <property type="protein sequence ID" value="KAA0999153.1"/>
    <property type="molecule type" value="Genomic_DNA"/>
</dbReference>
<name>A0A5B0G6I4_9BURK</name>
<dbReference type="SUPFAM" id="SSF103473">
    <property type="entry name" value="MFS general substrate transporter"/>
    <property type="match status" value="1"/>
</dbReference>
<organism evidence="6 7">
    <name type="scientific">Paraburkholderia panacisoli</name>
    <dbReference type="NCBI Taxonomy" id="2603818"/>
    <lineage>
        <taxon>Bacteria</taxon>
        <taxon>Pseudomonadati</taxon>
        <taxon>Pseudomonadota</taxon>
        <taxon>Betaproteobacteria</taxon>
        <taxon>Burkholderiales</taxon>
        <taxon>Burkholderiaceae</taxon>
        <taxon>Paraburkholderia</taxon>
    </lineage>
</organism>
<feature type="transmembrane region" description="Helical" evidence="4">
    <location>
        <begin position="24"/>
        <end position="48"/>
    </location>
</feature>
<keyword evidence="7" id="KW-1185">Reference proteome</keyword>
<feature type="transmembrane region" description="Helical" evidence="4">
    <location>
        <begin position="96"/>
        <end position="114"/>
    </location>
</feature>
<evidence type="ECO:0000256" key="4">
    <source>
        <dbReference type="SAM" id="Phobius"/>
    </source>
</evidence>
<dbReference type="GO" id="GO:0022857">
    <property type="term" value="F:transmembrane transporter activity"/>
    <property type="evidence" value="ECO:0007669"/>
    <property type="project" value="InterPro"/>
</dbReference>
<evidence type="ECO:0000259" key="5">
    <source>
        <dbReference type="PROSITE" id="PS50850"/>
    </source>
</evidence>
<sequence length="437" mass="46958">MSIIKQSEAIPERSFGIDVAEIRLAWRILVVGVIGLSVAPSVVFLYSFGSLTLPLQAAFGWSRPQLQLALSFFFGGVIVAFLVVGWLNRRWGMRRVTVLSLIGTAIIWGSFPFIGNSIWWLYALAFVAPIVGMGTQQLTWSNLVVLWFERNRGLALSVIFCGTALTASVYPPVLAWLINRWSWQIGFAFLAIVPVVVVLPLTLCWFKVPGEVLRESSAAPGEALGRQSGLSYADGIRATRYWVLVAAISLASAASLSMVSFAVPLLRDKGFSAVDAAAIVSAYGIAVLTSRPLVGYLVDRLWAPAVLSFVILLPALACAILATSGQEESTMLVIAMVLLGIGTGAEVDTAAYLVSRYFGTCDFGRLFGTLASCSSFACMLAPLLFSRMYASTGGYTSSLIVCSAFCSAASALLLTLGRYPKFQRSVFDGGRNMVNAT</sequence>
<protein>
    <submittedName>
        <fullName evidence="6">MFS transporter</fullName>
    </submittedName>
</protein>
<dbReference type="Gene3D" id="1.20.1250.20">
    <property type="entry name" value="MFS general substrate transporter like domains"/>
    <property type="match status" value="2"/>
</dbReference>